<dbReference type="GO" id="GO:0016651">
    <property type="term" value="F:oxidoreductase activity, acting on NAD(P)H"/>
    <property type="evidence" value="ECO:0007669"/>
    <property type="project" value="InterPro"/>
</dbReference>
<gene>
    <name evidence="11" type="ORF">FSUBG_13133</name>
</gene>
<evidence type="ECO:0000256" key="2">
    <source>
        <dbReference type="ARBA" id="ARBA00005587"/>
    </source>
</evidence>
<dbReference type="PANTHER" id="PTHR45348:SF2">
    <property type="entry name" value="ZINC-TYPE ALCOHOL DEHYDROGENASE-LIKE PROTEIN C2E1P3.01"/>
    <property type="match status" value="1"/>
</dbReference>
<dbReference type="SMART" id="SM00829">
    <property type="entry name" value="PKS_ER"/>
    <property type="match status" value="1"/>
</dbReference>
<name>A0A8H5L0T8_GIBSU</name>
<dbReference type="Gene3D" id="3.90.180.10">
    <property type="entry name" value="Medium-chain alcohol dehydrogenases, catalytic domain"/>
    <property type="match status" value="1"/>
</dbReference>
<keyword evidence="4 9" id="KW-0812">Transmembrane</keyword>
<dbReference type="OrthoDB" id="48317at2759"/>
<dbReference type="CDD" id="cd08249">
    <property type="entry name" value="enoyl_reductase_like"/>
    <property type="match status" value="1"/>
</dbReference>
<feature type="transmembrane region" description="Helical" evidence="9">
    <location>
        <begin position="175"/>
        <end position="195"/>
    </location>
</feature>
<evidence type="ECO:0000256" key="4">
    <source>
        <dbReference type="ARBA" id="ARBA00022692"/>
    </source>
</evidence>
<keyword evidence="5 9" id="KW-1133">Transmembrane helix</keyword>
<dbReference type="SUPFAM" id="SSF50129">
    <property type="entry name" value="GroES-like"/>
    <property type="match status" value="1"/>
</dbReference>
<evidence type="ECO:0000256" key="7">
    <source>
        <dbReference type="ARBA" id="ARBA00023136"/>
    </source>
</evidence>
<evidence type="ECO:0000256" key="3">
    <source>
        <dbReference type="ARBA" id="ARBA00008072"/>
    </source>
</evidence>
<organism evidence="11 12">
    <name type="scientific">Gibberella subglutinans</name>
    <name type="common">Fusarium subglutinans</name>
    <dbReference type="NCBI Taxonomy" id="42677"/>
    <lineage>
        <taxon>Eukaryota</taxon>
        <taxon>Fungi</taxon>
        <taxon>Dikarya</taxon>
        <taxon>Ascomycota</taxon>
        <taxon>Pezizomycotina</taxon>
        <taxon>Sordariomycetes</taxon>
        <taxon>Hypocreomycetidae</taxon>
        <taxon>Hypocreales</taxon>
        <taxon>Nectriaceae</taxon>
        <taxon>Fusarium</taxon>
        <taxon>Fusarium fujikuroi species complex</taxon>
    </lineage>
</organism>
<dbReference type="NCBIfam" id="NF038013">
    <property type="entry name" value="AceTr_1"/>
    <property type="match status" value="1"/>
</dbReference>
<feature type="transmembrane region" description="Helical" evidence="9">
    <location>
        <begin position="113"/>
        <end position="136"/>
    </location>
</feature>
<comment type="subcellular location">
    <subcellularLocation>
        <location evidence="1">Membrane</location>
        <topology evidence="1">Multi-pass membrane protein</topology>
    </subcellularLocation>
</comment>
<proteinExistence type="inferred from homology"/>
<comment type="caution">
    <text evidence="11">The sequence shown here is derived from an EMBL/GenBank/DDBJ whole genome shotgun (WGS) entry which is preliminary data.</text>
</comment>
<evidence type="ECO:0000256" key="9">
    <source>
        <dbReference type="SAM" id="Phobius"/>
    </source>
</evidence>
<protein>
    <submittedName>
        <fullName evidence="11">Zinc-binding alcohol dehydrogenase domain protein</fullName>
    </submittedName>
</protein>
<feature type="transmembrane region" description="Helical" evidence="9">
    <location>
        <begin position="82"/>
        <end position="101"/>
    </location>
</feature>
<dbReference type="GeneID" id="59312711"/>
<feature type="region of interest" description="Disordered" evidence="8">
    <location>
        <begin position="1"/>
        <end position="37"/>
    </location>
</feature>
<evidence type="ECO:0000256" key="8">
    <source>
        <dbReference type="SAM" id="MobiDB-lite"/>
    </source>
</evidence>
<dbReference type="SUPFAM" id="SSF51735">
    <property type="entry name" value="NAD(P)-binding Rossmann-fold domains"/>
    <property type="match status" value="1"/>
</dbReference>
<keyword evidence="7 9" id="KW-0472">Membrane</keyword>
<dbReference type="Proteomes" id="UP000547976">
    <property type="component" value="Unassembled WGS sequence"/>
</dbReference>
<feature type="domain" description="Enoyl reductase (ER)" evidence="10">
    <location>
        <begin position="256"/>
        <end position="555"/>
    </location>
</feature>
<feature type="compositionally biased region" description="Basic and acidic residues" evidence="8">
    <location>
        <begin position="1"/>
        <end position="17"/>
    </location>
</feature>
<dbReference type="InterPro" id="IPR047122">
    <property type="entry name" value="Trans-enoyl_RdTase-like"/>
</dbReference>
<dbReference type="InterPro" id="IPR020843">
    <property type="entry name" value="ER"/>
</dbReference>
<keyword evidence="12" id="KW-1185">Reference proteome</keyword>
<comment type="similarity">
    <text evidence="2">Belongs to the acetate uptake transporter (AceTr) (TC 2.A.96) family.</text>
</comment>
<sequence length="618" mass="66287">MSSARTEMDRSSGDKETAFWSAQEDGPEKTSYGVATAQQEAARQKDIEFRQKFGDAGPLGLSGFAFATFLTALVNLNVHGVTIPNIVIGPALAYGGLAQLLSGMWDIANGNTVSATIACSYGCFWISFAISMIPSFNVRDAYPTLADYNHANGLFLMGFFIFSVAITLCSMKSNVFSLTLCLLVNCTWLFLGVANLWTEESGAPNNVLLKCGGVTGLLVSFTAWYLMYEGLANRQNRSGLVISSTMELSNKAAYLLSPNSPLIEVKSAPVPRPGPNELLIRVEAVAINPVDAVKQSMGNMMFEWLTYPLILGYDVAGQVIKVGADVNQFKEGDRIVGLAAGMDKRGRRPDEGAFQELVVIREHLAIKIPTGMKSAHASVLPLTAVTTACALFQKDQLALQMPQPKALRKPTGETVLIWGASTSVGKNAVQLAVAAGYNVIATASPKNWDAVRSLGASAVFDYRSSSVIDDIVTSLKGKKCAGAVAIGQGSLVKCVDIVTMIPSAAKKVAQVTLDMPASPPTSKLSMVPFVAKYLWLSSTNRLKVMTSGVRSKFVFGTDIMEWDVEGKIALYLSEALELGEYDLPSEIRVIGSGLESISEALHEVRNETSGKKIVVVLE</sequence>
<feature type="transmembrane region" description="Helical" evidence="9">
    <location>
        <begin position="148"/>
        <end position="168"/>
    </location>
</feature>
<dbReference type="Pfam" id="PF01184">
    <property type="entry name" value="Gpr1_Fun34_YaaH"/>
    <property type="match status" value="1"/>
</dbReference>
<evidence type="ECO:0000259" key="10">
    <source>
        <dbReference type="SMART" id="SM00829"/>
    </source>
</evidence>
<dbReference type="Gene3D" id="3.40.50.720">
    <property type="entry name" value="NAD(P)-binding Rossmann-like Domain"/>
    <property type="match status" value="1"/>
</dbReference>
<dbReference type="GO" id="GO:0016020">
    <property type="term" value="C:membrane"/>
    <property type="evidence" value="ECO:0007669"/>
    <property type="project" value="UniProtKB-SubCell"/>
</dbReference>
<dbReference type="PANTHER" id="PTHR45348">
    <property type="entry name" value="HYPOTHETICAL OXIDOREDUCTASE (EUROFUNG)"/>
    <property type="match status" value="1"/>
</dbReference>
<comment type="similarity">
    <text evidence="3">Belongs to the zinc-containing alcohol dehydrogenase family.</text>
</comment>
<evidence type="ECO:0000256" key="1">
    <source>
        <dbReference type="ARBA" id="ARBA00004141"/>
    </source>
</evidence>
<dbReference type="InterPro" id="IPR013154">
    <property type="entry name" value="ADH-like_N"/>
</dbReference>
<dbReference type="Pfam" id="PF08240">
    <property type="entry name" value="ADH_N"/>
    <property type="match status" value="1"/>
</dbReference>
<feature type="transmembrane region" description="Helical" evidence="9">
    <location>
        <begin position="207"/>
        <end position="228"/>
    </location>
</feature>
<keyword evidence="6" id="KW-0560">Oxidoreductase</keyword>
<dbReference type="InterPro" id="IPR011032">
    <property type="entry name" value="GroES-like_sf"/>
</dbReference>
<evidence type="ECO:0000256" key="6">
    <source>
        <dbReference type="ARBA" id="ARBA00023002"/>
    </source>
</evidence>
<dbReference type="EMBL" id="JAAOAV010000312">
    <property type="protein sequence ID" value="KAF5583347.1"/>
    <property type="molecule type" value="Genomic_DNA"/>
</dbReference>
<dbReference type="AlphaFoldDB" id="A0A8H5L0T8"/>
<dbReference type="InterPro" id="IPR000791">
    <property type="entry name" value="Gpr1/Fun34/SatP-like"/>
</dbReference>
<dbReference type="InterPro" id="IPR036291">
    <property type="entry name" value="NAD(P)-bd_dom_sf"/>
</dbReference>
<evidence type="ECO:0000313" key="12">
    <source>
        <dbReference type="Proteomes" id="UP000547976"/>
    </source>
</evidence>
<dbReference type="RefSeq" id="XP_036531392.1">
    <property type="nucleotide sequence ID" value="XM_036677993.1"/>
</dbReference>
<evidence type="ECO:0000256" key="5">
    <source>
        <dbReference type="ARBA" id="ARBA00022989"/>
    </source>
</evidence>
<evidence type="ECO:0000313" key="11">
    <source>
        <dbReference type="EMBL" id="KAF5583347.1"/>
    </source>
</evidence>
<reference evidence="11 12" key="1">
    <citation type="submission" date="2020-05" db="EMBL/GenBank/DDBJ databases">
        <title>Identification and distribution of gene clusters putatively required for synthesis of sphingolipid metabolism inhibitors in phylogenetically diverse species of the filamentous fungus Fusarium.</title>
        <authorList>
            <person name="Kim H.-S."/>
            <person name="Busman M."/>
            <person name="Brown D.W."/>
            <person name="Divon H."/>
            <person name="Uhlig S."/>
            <person name="Proctor R.H."/>
        </authorList>
    </citation>
    <scope>NUCLEOTIDE SEQUENCE [LARGE SCALE GENOMIC DNA]</scope>
    <source>
        <strain evidence="11 12">NRRL 66333</strain>
    </source>
</reference>
<accession>A0A8H5L0T8</accession>